<reference evidence="2" key="2">
    <citation type="submission" date="2015-01" db="EMBL/GenBank/DDBJ databases">
        <title>Evolutionary Origins and Diversification of the Mycorrhizal Mutualists.</title>
        <authorList>
            <consortium name="DOE Joint Genome Institute"/>
            <consortium name="Mycorrhizal Genomics Consortium"/>
            <person name="Kohler A."/>
            <person name="Kuo A."/>
            <person name="Nagy L.G."/>
            <person name="Floudas D."/>
            <person name="Copeland A."/>
            <person name="Barry K.W."/>
            <person name="Cichocki N."/>
            <person name="Veneault-Fourrey C."/>
            <person name="LaButti K."/>
            <person name="Lindquist E.A."/>
            <person name="Lipzen A."/>
            <person name="Lundell T."/>
            <person name="Morin E."/>
            <person name="Murat C."/>
            <person name="Riley R."/>
            <person name="Ohm R."/>
            <person name="Sun H."/>
            <person name="Tunlid A."/>
            <person name="Henrissat B."/>
            <person name="Grigoriev I.V."/>
            <person name="Hibbett D.S."/>
            <person name="Martin F."/>
        </authorList>
    </citation>
    <scope>NUCLEOTIDE SEQUENCE [LARGE SCALE GENOMIC DNA]</scope>
    <source>
        <strain evidence="2">441</strain>
    </source>
</reference>
<dbReference type="AlphaFoldDB" id="A0A0C9YPZ4"/>
<gene>
    <name evidence="1" type="ORF">PISMIDRAFT_689460</name>
</gene>
<dbReference type="InterPro" id="IPR036396">
    <property type="entry name" value="Cyt_P450_sf"/>
</dbReference>
<sequence>MRKAANFLVEAQRLEGILTRIAQRRSNDGSNPGTHVSVPTCVVHRNNAVYDNPGVFSPPKWRS</sequence>
<dbReference type="Proteomes" id="UP000054018">
    <property type="component" value="Unassembled WGS sequence"/>
</dbReference>
<protein>
    <submittedName>
        <fullName evidence="1">Uncharacterized protein</fullName>
    </submittedName>
</protein>
<evidence type="ECO:0000313" key="2">
    <source>
        <dbReference type="Proteomes" id="UP000054018"/>
    </source>
</evidence>
<dbReference type="EMBL" id="KN834083">
    <property type="protein sequence ID" value="KIK12427.1"/>
    <property type="molecule type" value="Genomic_DNA"/>
</dbReference>
<dbReference type="GO" id="GO:0005506">
    <property type="term" value="F:iron ion binding"/>
    <property type="evidence" value="ECO:0007669"/>
    <property type="project" value="InterPro"/>
</dbReference>
<dbReference type="HOGENOM" id="CLU_2886711_0_0_1"/>
<reference evidence="1 2" key="1">
    <citation type="submission" date="2014-04" db="EMBL/GenBank/DDBJ databases">
        <authorList>
            <consortium name="DOE Joint Genome Institute"/>
            <person name="Kuo A."/>
            <person name="Kohler A."/>
            <person name="Costa M.D."/>
            <person name="Nagy L.G."/>
            <person name="Floudas D."/>
            <person name="Copeland A."/>
            <person name="Barry K.W."/>
            <person name="Cichocki N."/>
            <person name="Veneault-Fourrey C."/>
            <person name="LaButti K."/>
            <person name="Lindquist E.A."/>
            <person name="Lipzen A."/>
            <person name="Lundell T."/>
            <person name="Morin E."/>
            <person name="Murat C."/>
            <person name="Sun H."/>
            <person name="Tunlid A."/>
            <person name="Henrissat B."/>
            <person name="Grigoriev I.V."/>
            <person name="Hibbett D.S."/>
            <person name="Martin F."/>
            <person name="Nordberg H.P."/>
            <person name="Cantor M.N."/>
            <person name="Hua S.X."/>
        </authorList>
    </citation>
    <scope>NUCLEOTIDE SEQUENCE [LARGE SCALE GENOMIC DNA]</scope>
    <source>
        <strain evidence="1 2">441</strain>
    </source>
</reference>
<proteinExistence type="predicted"/>
<keyword evidence="2" id="KW-1185">Reference proteome</keyword>
<name>A0A0C9YPZ4_9AGAM</name>
<dbReference type="GO" id="GO:0020037">
    <property type="term" value="F:heme binding"/>
    <property type="evidence" value="ECO:0007669"/>
    <property type="project" value="InterPro"/>
</dbReference>
<dbReference type="OrthoDB" id="1844152at2759"/>
<organism evidence="1 2">
    <name type="scientific">Pisolithus microcarpus 441</name>
    <dbReference type="NCBI Taxonomy" id="765257"/>
    <lineage>
        <taxon>Eukaryota</taxon>
        <taxon>Fungi</taxon>
        <taxon>Dikarya</taxon>
        <taxon>Basidiomycota</taxon>
        <taxon>Agaricomycotina</taxon>
        <taxon>Agaricomycetes</taxon>
        <taxon>Agaricomycetidae</taxon>
        <taxon>Boletales</taxon>
        <taxon>Sclerodermatineae</taxon>
        <taxon>Pisolithaceae</taxon>
        <taxon>Pisolithus</taxon>
    </lineage>
</organism>
<accession>A0A0C9YPZ4</accession>
<dbReference type="SUPFAM" id="SSF48264">
    <property type="entry name" value="Cytochrome P450"/>
    <property type="match status" value="1"/>
</dbReference>
<dbReference type="GO" id="GO:0016705">
    <property type="term" value="F:oxidoreductase activity, acting on paired donors, with incorporation or reduction of molecular oxygen"/>
    <property type="evidence" value="ECO:0007669"/>
    <property type="project" value="InterPro"/>
</dbReference>
<evidence type="ECO:0000313" key="1">
    <source>
        <dbReference type="EMBL" id="KIK12427.1"/>
    </source>
</evidence>
<dbReference type="GO" id="GO:0004497">
    <property type="term" value="F:monooxygenase activity"/>
    <property type="evidence" value="ECO:0007669"/>
    <property type="project" value="InterPro"/>
</dbReference>